<evidence type="ECO:0000313" key="1">
    <source>
        <dbReference type="EMBL" id="GFS82563.1"/>
    </source>
</evidence>
<dbReference type="EMBL" id="BMAW01051837">
    <property type="protein sequence ID" value="GFS82563.1"/>
    <property type="molecule type" value="Genomic_DNA"/>
</dbReference>
<dbReference type="InterPro" id="IPR042359">
    <property type="entry name" value="TERB1"/>
</dbReference>
<dbReference type="Gene3D" id="1.25.10.10">
    <property type="entry name" value="Leucine-rich Repeat Variant"/>
    <property type="match status" value="1"/>
</dbReference>
<dbReference type="AlphaFoldDB" id="A0A8X6MXK3"/>
<comment type="caution">
    <text evidence="1">The sequence shown here is derived from an EMBL/GenBank/DDBJ whole genome shotgun (WGS) entry which is preliminary data.</text>
</comment>
<name>A0A8X6MXK3_NEPPI</name>
<sequence length="408" mass="45850">MDFKNLMSCIHCHGDSDRDEIVLETLKTIADICSHESCGKDAFREAGGLDFLIEFLLMTDNTTFLEHTLKTLAFVVDENVHSQMLMSKKPVFDVIQTILQRQTFPLEVWKNALLLISTILYHNSTAQSLALEIGLIQDLMNVYENCAQSFLPRCSAIISTPDRFTVDLWLSTNSALCFAVNNPQNEKNQEMCMNIFPVSLKIMEFSPNTIIMNSISSFLSLTISNNGKCQDYFSSCDGFLILKRCFQKFCDALFLDLKLCNNVIGKENPQAISSLIAIISAALLSHEKNAVLSGKLGILSMMIKLIFVENLDCQLKTKIILCLGHSIDACCDNKSYVLETENFDMFLKKNFCLDDAELSSACKYLVHVCLINKGSFDADGNFTEHLNFAPPGSIKEKLHKLVHREEIP</sequence>
<evidence type="ECO:0000313" key="2">
    <source>
        <dbReference type="Proteomes" id="UP000887013"/>
    </source>
</evidence>
<dbReference type="PANTHER" id="PTHR14014:SF0">
    <property type="entry name" value="TELOMERE REPEATS-BINDING BOUQUET FORMATION PROTEIN 1"/>
    <property type="match status" value="1"/>
</dbReference>
<dbReference type="InterPro" id="IPR011989">
    <property type="entry name" value="ARM-like"/>
</dbReference>
<protein>
    <submittedName>
        <fullName evidence="1">Telomere repeats-binding bouquet formation protein 1</fullName>
    </submittedName>
</protein>
<dbReference type="PANTHER" id="PTHR14014">
    <property type="entry name" value="TELOMERE REPEATS-BINDING BOUQUET FORMATION PROTEIN 1"/>
    <property type="match status" value="1"/>
</dbReference>
<organism evidence="1 2">
    <name type="scientific">Nephila pilipes</name>
    <name type="common">Giant wood spider</name>
    <name type="synonym">Nephila maculata</name>
    <dbReference type="NCBI Taxonomy" id="299642"/>
    <lineage>
        <taxon>Eukaryota</taxon>
        <taxon>Metazoa</taxon>
        <taxon>Ecdysozoa</taxon>
        <taxon>Arthropoda</taxon>
        <taxon>Chelicerata</taxon>
        <taxon>Arachnida</taxon>
        <taxon>Araneae</taxon>
        <taxon>Araneomorphae</taxon>
        <taxon>Entelegynae</taxon>
        <taxon>Araneoidea</taxon>
        <taxon>Nephilidae</taxon>
        <taxon>Nephila</taxon>
    </lineage>
</organism>
<dbReference type="GO" id="GO:0070197">
    <property type="term" value="P:meiotic attachment of telomere to nuclear envelope"/>
    <property type="evidence" value="ECO:0007669"/>
    <property type="project" value="InterPro"/>
</dbReference>
<dbReference type="SUPFAM" id="SSF48371">
    <property type="entry name" value="ARM repeat"/>
    <property type="match status" value="1"/>
</dbReference>
<dbReference type="InterPro" id="IPR016024">
    <property type="entry name" value="ARM-type_fold"/>
</dbReference>
<reference evidence="1" key="1">
    <citation type="submission" date="2020-08" db="EMBL/GenBank/DDBJ databases">
        <title>Multicomponent nature underlies the extraordinary mechanical properties of spider dragline silk.</title>
        <authorList>
            <person name="Kono N."/>
            <person name="Nakamura H."/>
            <person name="Mori M."/>
            <person name="Yoshida Y."/>
            <person name="Ohtoshi R."/>
            <person name="Malay A.D."/>
            <person name="Moran D.A.P."/>
            <person name="Tomita M."/>
            <person name="Numata K."/>
            <person name="Arakawa K."/>
        </authorList>
    </citation>
    <scope>NUCLEOTIDE SEQUENCE</scope>
</reference>
<proteinExistence type="predicted"/>
<dbReference type="OrthoDB" id="608866at2759"/>
<dbReference type="Proteomes" id="UP000887013">
    <property type="component" value="Unassembled WGS sequence"/>
</dbReference>
<keyword evidence="2" id="KW-1185">Reference proteome</keyword>
<gene>
    <name evidence="1" type="primary">Terb1</name>
    <name evidence="1" type="ORF">NPIL_389061</name>
</gene>
<accession>A0A8X6MXK3</accession>
<dbReference type="GO" id="GO:0007129">
    <property type="term" value="P:homologous chromosome pairing at meiosis"/>
    <property type="evidence" value="ECO:0007669"/>
    <property type="project" value="TreeGrafter"/>
</dbReference>